<sequence length="95" mass="10512">MHDDAARKQYDNGPSSSAPHAVSSGYQPGSKVNDEAKQLSTMNAEEPVDPQIRRTRVAPSVESQRVKRRRRRSLVAGRTPSTGCQKYKDSRKGNS</sequence>
<dbReference type="EMBL" id="DS989830">
    <property type="protein sequence ID" value="EFR05315.1"/>
    <property type="molecule type" value="Genomic_DNA"/>
</dbReference>
<dbReference type="HOGENOM" id="CLU_2372365_0_0_1"/>
<feature type="compositionally biased region" description="Basic and acidic residues" evidence="1">
    <location>
        <begin position="86"/>
        <end position="95"/>
    </location>
</feature>
<dbReference type="AlphaFoldDB" id="E4V6D2"/>
<reference evidence="3" key="1">
    <citation type="journal article" date="2012" name="MBio">
        <title>Comparative genome analysis of Trichophyton rubrum and related dermatophytes reveals candidate genes involved in infection.</title>
        <authorList>
            <person name="Martinez D.A."/>
            <person name="Oliver B.G."/>
            <person name="Graeser Y."/>
            <person name="Goldberg J.M."/>
            <person name="Li W."/>
            <person name="Martinez-Rossi N.M."/>
            <person name="Monod M."/>
            <person name="Shelest E."/>
            <person name="Barton R.C."/>
            <person name="Birch E."/>
            <person name="Brakhage A.A."/>
            <person name="Chen Z."/>
            <person name="Gurr S.J."/>
            <person name="Heiman D."/>
            <person name="Heitman J."/>
            <person name="Kosti I."/>
            <person name="Rossi A."/>
            <person name="Saif S."/>
            <person name="Samalova M."/>
            <person name="Saunders C.W."/>
            <person name="Shea T."/>
            <person name="Summerbell R.C."/>
            <person name="Xu J."/>
            <person name="Young S."/>
            <person name="Zeng Q."/>
            <person name="Birren B.W."/>
            <person name="Cuomo C.A."/>
            <person name="White T.C."/>
        </authorList>
    </citation>
    <scope>NUCLEOTIDE SEQUENCE [LARGE SCALE GENOMIC DNA]</scope>
    <source>
        <strain evidence="3">ATCC MYA-4604 / CBS 118893</strain>
    </source>
</reference>
<name>E4V6D2_ARTGP</name>
<protein>
    <submittedName>
        <fullName evidence="2">Uncharacterized protein</fullName>
    </submittedName>
</protein>
<dbReference type="RefSeq" id="XP_003169422.1">
    <property type="nucleotide sequence ID" value="XM_003169374.1"/>
</dbReference>
<accession>E4V6D2</accession>
<gene>
    <name evidence="2" type="ORF">MGYG_08326</name>
</gene>
<proteinExistence type="predicted"/>
<feature type="compositionally biased region" description="Basic and acidic residues" evidence="1">
    <location>
        <begin position="1"/>
        <end position="10"/>
    </location>
</feature>
<dbReference type="VEuPathDB" id="FungiDB:MGYG_08326"/>
<keyword evidence="3" id="KW-1185">Reference proteome</keyword>
<organism evidence="3">
    <name type="scientific">Arthroderma gypseum (strain ATCC MYA-4604 / CBS 118893)</name>
    <name type="common">Microsporum gypseum</name>
    <dbReference type="NCBI Taxonomy" id="535722"/>
    <lineage>
        <taxon>Eukaryota</taxon>
        <taxon>Fungi</taxon>
        <taxon>Dikarya</taxon>
        <taxon>Ascomycota</taxon>
        <taxon>Pezizomycotina</taxon>
        <taxon>Eurotiomycetes</taxon>
        <taxon>Eurotiomycetidae</taxon>
        <taxon>Onygenales</taxon>
        <taxon>Arthrodermataceae</taxon>
        <taxon>Nannizzia</taxon>
    </lineage>
</organism>
<feature type="region of interest" description="Disordered" evidence="1">
    <location>
        <begin position="1"/>
        <end position="95"/>
    </location>
</feature>
<evidence type="ECO:0000256" key="1">
    <source>
        <dbReference type="SAM" id="MobiDB-lite"/>
    </source>
</evidence>
<dbReference type="Proteomes" id="UP000002669">
    <property type="component" value="Unassembled WGS sequence"/>
</dbReference>
<dbReference type="GeneID" id="10024652"/>
<evidence type="ECO:0000313" key="2">
    <source>
        <dbReference type="EMBL" id="EFR05315.1"/>
    </source>
</evidence>
<evidence type="ECO:0000313" key="3">
    <source>
        <dbReference type="Proteomes" id="UP000002669"/>
    </source>
</evidence>
<dbReference type="InParanoid" id="E4V6D2"/>